<dbReference type="EMBL" id="JASPKZ010005273">
    <property type="protein sequence ID" value="KAJ9589141.1"/>
    <property type="molecule type" value="Genomic_DNA"/>
</dbReference>
<dbReference type="Proteomes" id="UP001233999">
    <property type="component" value="Unassembled WGS sequence"/>
</dbReference>
<gene>
    <name evidence="1" type="ORF">L9F63_017561</name>
</gene>
<proteinExistence type="predicted"/>
<sequence>MPKEVFVSKKKLVIAVTSGIAEFNMGCQTTQKLKAAISGVQLSASGQNISAMRDKRFTNSEVSAKRVFKTARRRLKLTKTAIEAKKESSRGSHIWYWGVLSLPK</sequence>
<accession>A0AAD7ZZ86</accession>
<organism evidence="1 2">
    <name type="scientific">Diploptera punctata</name>
    <name type="common">Pacific beetle cockroach</name>
    <dbReference type="NCBI Taxonomy" id="6984"/>
    <lineage>
        <taxon>Eukaryota</taxon>
        <taxon>Metazoa</taxon>
        <taxon>Ecdysozoa</taxon>
        <taxon>Arthropoda</taxon>
        <taxon>Hexapoda</taxon>
        <taxon>Insecta</taxon>
        <taxon>Pterygota</taxon>
        <taxon>Neoptera</taxon>
        <taxon>Polyneoptera</taxon>
        <taxon>Dictyoptera</taxon>
        <taxon>Blattodea</taxon>
        <taxon>Blaberoidea</taxon>
        <taxon>Blaberidae</taxon>
        <taxon>Diplopterinae</taxon>
        <taxon>Diploptera</taxon>
    </lineage>
</organism>
<evidence type="ECO:0000313" key="2">
    <source>
        <dbReference type="Proteomes" id="UP001233999"/>
    </source>
</evidence>
<dbReference type="AlphaFoldDB" id="A0AAD7ZZ86"/>
<reference evidence="1" key="1">
    <citation type="journal article" date="2023" name="IScience">
        <title>Live-bearing cockroach genome reveals convergent evolutionary mechanisms linked to viviparity in insects and beyond.</title>
        <authorList>
            <person name="Fouks B."/>
            <person name="Harrison M.C."/>
            <person name="Mikhailova A.A."/>
            <person name="Marchal E."/>
            <person name="English S."/>
            <person name="Carruthers M."/>
            <person name="Jennings E.C."/>
            <person name="Chiamaka E.L."/>
            <person name="Frigard R.A."/>
            <person name="Pippel M."/>
            <person name="Attardo G.M."/>
            <person name="Benoit J.B."/>
            <person name="Bornberg-Bauer E."/>
            <person name="Tobe S.S."/>
        </authorList>
    </citation>
    <scope>NUCLEOTIDE SEQUENCE</scope>
    <source>
        <strain evidence="1">Stay&amp;Tobe</strain>
    </source>
</reference>
<name>A0AAD7ZZ86_DIPPU</name>
<protein>
    <submittedName>
        <fullName evidence="1">Uncharacterized protein</fullName>
    </submittedName>
</protein>
<keyword evidence="2" id="KW-1185">Reference proteome</keyword>
<evidence type="ECO:0000313" key="1">
    <source>
        <dbReference type="EMBL" id="KAJ9589141.1"/>
    </source>
</evidence>
<reference evidence="1" key="2">
    <citation type="submission" date="2023-05" db="EMBL/GenBank/DDBJ databases">
        <authorList>
            <person name="Fouks B."/>
        </authorList>
    </citation>
    <scope>NUCLEOTIDE SEQUENCE</scope>
    <source>
        <strain evidence="1">Stay&amp;Tobe</strain>
        <tissue evidence="1">Testes</tissue>
    </source>
</reference>
<comment type="caution">
    <text evidence="1">The sequence shown here is derived from an EMBL/GenBank/DDBJ whole genome shotgun (WGS) entry which is preliminary data.</text>
</comment>